<evidence type="ECO:0000256" key="1">
    <source>
        <dbReference type="ARBA" id="ARBA00004442"/>
    </source>
</evidence>
<accession>A0A1N6FAH8</accession>
<dbReference type="Pfam" id="PF07980">
    <property type="entry name" value="SusD_RagB"/>
    <property type="match status" value="1"/>
</dbReference>
<evidence type="ECO:0000313" key="9">
    <source>
        <dbReference type="Proteomes" id="UP000185003"/>
    </source>
</evidence>
<dbReference type="RefSeq" id="WP_074239197.1">
    <property type="nucleotide sequence ID" value="NZ_FSRA01000001.1"/>
</dbReference>
<dbReference type="SUPFAM" id="SSF48452">
    <property type="entry name" value="TPR-like"/>
    <property type="match status" value="1"/>
</dbReference>
<dbReference type="EMBL" id="FSRA01000001">
    <property type="protein sequence ID" value="SIN92224.1"/>
    <property type="molecule type" value="Genomic_DNA"/>
</dbReference>
<keyword evidence="5" id="KW-0998">Cell outer membrane</keyword>
<evidence type="ECO:0000256" key="4">
    <source>
        <dbReference type="ARBA" id="ARBA00023136"/>
    </source>
</evidence>
<keyword evidence="3" id="KW-0732">Signal</keyword>
<keyword evidence="9" id="KW-1185">Reference proteome</keyword>
<feature type="domain" description="SusD-like N-terminal" evidence="7">
    <location>
        <begin position="99"/>
        <end position="229"/>
    </location>
</feature>
<dbReference type="Gene3D" id="1.25.40.390">
    <property type="match status" value="1"/>
</dbReference>
<protein>
    <submittedName>
        <fullName evidence="8">Starch-binding associating with outer membrane</fullName>
    </submittedName>
</protein>
<dbReference type="CDD" id="cd08977">
    <property type="entry name" value="SusD"/>
    <property type="match status" value="1"/>
</dbReference>
<dbReference type="OrthoDB" id="5694214at2"/>
<dbReference type="STRING" id="536979.SAMN04488055_2109"/>
<dbReference type="InterPro" id="IPR033985">
    <property type="entry name" value="SusD-like_N"/>
</dbReference>
<evidence type="ECO:0000259" key="6">
    <source>
        <dbReference type="Pfam" id="PF07980"/>
    </source>
</evidence>
<feature type="domain" description="RagB/SusD" evidence="6">
    <location>
        <begin position="301"/>
        <end position="527"/>
    </location>
</feature>
<dbReference type="AlphaFoldDB" id="A0A1N6FAH8"/>
<dbReference type="InterPro" id="IPR011990">
    <property type="entry name" value="TPR-like_helical_dom_sf"/>
</dbReference>
<comment type="subcellular location">
    <subcellularLocation>
        <location evidence="1">Cell outer membrane</location>
    </subcellularLocation>
</comment>
<evidence type="ECO:0000256" key="3">
    <source>
        <dbReference type="ARBA" id="ARBA00022729"/>
    </source>
</evidence>
<organism evidence="8 9">
    <name type="scientific">Chitinophaga niabensis</name>
    <dbReference type="NCBI Taxonomy" id="536979"/>
    <lineage>
        <taxon>Bacteria</taxon>
        <taxon>Pseudomonadati</taxon>
        <taxon>Bacteroidota</taxon>
        <taxon>Chitinophagia</taxon>
        <taxon>Chitinophagales</taxon>
        <taxon>Chitinophagaceae</taxon>
        <taxon>Chitinophaga</taxon>
    </lineage>
</organism>
<comment type="similarity">
    <text evidence="2">Belongs to the SusD family.</text>
</comment>
<evidence type="ECO:0000256" key="5">
    <source>
        <dbReference type="ARBA" id="ARBA00023237"/>
    </source>
</evidence>
<dbReference type="Proteomes" id="UP000185003">
    <property type="component" value="Unassembled WGS sequence"/>
</dbReference>
<dbReference type="Pfam" id="PF14322">
    <property type="entry name" value="SusD-like_3"/>
    <property type="match status" value="1"/>
</dbReference>
<evidence type="ECO:0000259" key="7">
    <source>
        <dbReference type="Pfam" id="PF14322"/>
    </source>
</evidence>
<keyword evidence="4" id="KW-0472">Membrane</keyword>
<dbReference type="GO" id="GO:0009279">
    <property type="term" value="C:cell outer membrane"/>
    <property type="evidence" value="ECO:0007669"/>
    <property type="project" value="UniProtKB-SubCell"/>
</dbReference>
<dbReference type="InterPro" id="IPR012944">
    <property type="entry name" value="SusD_RagB_dom"/>
</dbReference>
<proteinExistence type="inferred from homology"/>
<gene>
    <name evidence="8" type="ORF">SAMN04488055_2109</name>
</gene>
<name>A0A1N6FAH8_9BACT</name>
<sequence>MKKYIYQLLMIAVLMSIAPGCKKSRLDLVDQSAYAYETYFNNITALNQATIASYATLLHPGLWAREYYYIFDLMGHDAKRASFLLGAEQELGDYSFGTNNANLSSLWGSLYRMIFRTNLVIDRAAAWNPTATVDRAKLNQYLAEVKFLRAYAYFHLVVLWGDVPLYTDYQTTLNNNYLPRTAAADVWKQIEKDLTEAQATAELPVVYPAAELGRATKGAVTALLGKVYLYQKKWAAAQTELEKLMGAPYTYKLDPSYDNVFSTTNQNTPENIFQIMNQQWTDWAIGSPYYMFGNGAEQVGKQTHSGRAMEYGFNDNWKNVYISNAAVKAFTYTHPATGLPYTDPRAKSTFYGTVATGGETVFCQQCPTGPKAYPFDAADPQGDYRWKKYEYYHLVEKYGDPKSPINGQVIRLADVMLMLAEAQIQQNNTGNAPLALIDSVRSRSGAFLYTSLGDKTNAMNILMRERQLELCGEQSRYFDLLRWGIIKQTINAEKAAEPGTGTQPFQDKHLLFPIPDAEKNYNPNVAKAVKNGWN</sequence>
<evidence type="ECO:0000256" key="2">
    <source>
        <dbReference type="ARBA" id="ARBA00006275"/>
    </source>
</evidence>
<reference evidence="9" key="1">
    <citation type="submission" date="2016-11" db="EMBL/GenBank/DDBJ databases">
        <authorList>
            <person name="Varghese N."/>
            <person name="Submissions S."/>
        </authorList>
    </citation>
    <scope>NUCLEOTIDE SEQUENCE [LARGE SCALE GENOMIC DNA]</scope>
    <source>
        <strain evidence="9">DSM 24787</strain>
    </source>
</reference>
<evidence type="ECO:0000313" key="8">
    <source>
        <dbReference type="EMBL" id="SIN92224.1"/>
    </source>
</evidence>